<dbReference type="Gene3D" id="3.30.70.20">
    <property type="match status" value="1"/>
</dbReference>
<evidence type="ECO:0000313" key="3">
    <source>
        <dbReference type="Proteomes" id="UP000196694"/>
    </source>
</evidence>
<evidence type="ECO:0000259" key="1">
    <source>
        <dbReference type="PROSITE" id="PS51379"/>
    </source>
</evidence>
<accession>A0A211YR58</accession>
<comment type="caution">
    <text evidence="2">The sequence shown here is derived from an EMBL/GenBank/DDBJ whole genome shotgun (WGS) entry which is preliminary data.</text>
</comment>
<dbReference type="InterPro" id="IPR017896">
    <property type="entry name" value="4Fe4S_Fe-S-bd"/>
</dbReference>
<sequence>MDGMAWRARPQKPCHIVVQSIEIVGELSSEECGDVCPTEALRFERDHVVAEPERCLACLACMALCGPSRVRIVTDWICPE</sequence>
<dbReference type="SUPFAM" id="SSF54862">
    <property type="entry name" value="4Fe-4S ferredoxins"/>
    <property type="match status" value="1"/>
</dbReference>
<reference evidence="2 3" key="1">
    <citation type="submission" date="2017-05" db="EMBL/GenBank/DDBJ databases">
        <title>The draft genome of the hyperthermophilic archaeon 'Pyrodictium delaneyi strain Hulk', an iron and nitrate reducer, reveals the capacity for sulfate reduction.</title>
        <authorList>
            <person name="Demey L.M."/>
            <person name="Miller C."/>
            <person name="Manzella M."/>
            <person name="Reguera G."/>
            <person name="Kashefi K."/>
        </authorList>
    </citation>
    <scope>NUCLEOTIDE SEQUENCE [LARGE SCALE GENOMIC DNA]</scope>
    <source>
        <strain evidence="2 3">Hulk</strain>
    </source>
</reference>
<dbReference type="Proteomes" id="UP000196694">
    <property type="component" value="Unassembled WGS sequence"/>
</dbReference>
<evidence type="ECO:0000313" key="2">
    <source>
        <dbReference type="EMBL" id="OWJ55384.1"/>
    </source>
</evidence>
<proteinExistence type="predicted"/>
<dbReference type="PROSITE" id="PS00198">
    <property type="entry name" value="4FE4S_FER_1"/>
    <property type="match status" value="1"/>
</dbReference>
<feature type="domain" description="4Fe-4S ferredoxin-type" evidence="1">
    <location>
        <begin position="46"/>
        <end position="75"/>
    </location>
</feature>
<dbReference type="OrthoDB" id="15203at2157"/>
<keyword evidence="3" id="KW-1185">Reference proteome</keyword>
<protein>
    <recommendedName>
        <fullName evidence="1">4Fe-4S ferredoxin-type domain-containing protein</fullName>
    </recommendedName>
</protein>
<dbReference type="InterPro" id="IPR017900">
    <property type="entry name" value="4Fe4S_Fe_S_CS"/>
</dbReference>
<dbReference type="AlphaFoldDB" id="A0A211YR58"/>
<name>A0A211YR58_9CREN</name>
<gene>
    <name evidence="2" type="ORF">Pdsh_00800</name>
</gene>
<dbReference type="EMBL" id="NCQP01000001">
    <property type="protein sequence ID" value="OWJ55384.1"/>
    <property type="molecule type" value="Genomic_DNA"/>
</dbReference>
<organism evidence="2 3">
    <name type="scientific">Pyrodictium delaneyi</name>
    <dbReference type="NCBI Taxonomy" id="1273541"/>
    <lineage>
        <taxon>Archaea</taxon>
        <taxon>Thermoproteota</taxon>
        <taxon>Thermoprotei</taxon>
        <taxon>Desulfurococcales</taxon>
        <taxon>Pyrodictiaceae</taxon>
        <taxon>Pyrodictium</taxon>
    </lineage>
</organism>
<dbReference type="GO" id="GO:0016491">
    <property type="term" value="F:oxidoreductase activity"/>
    <property type="evidence" value="ECO:0007669"/>
    <property type="project" value="UniProtKB-ARBA"/>
</dbReference>
<dbReference type="PROSITE" id="PS51379">
    <property type="entry name" value="4FE4S_FER_2"/>
    <property type="match status" value="1"/>
</dbReference>